<dbReference type="EMBL" id="LS991949">
    <property type="protein sequence ID" value="SYV90762.1"/>
    <property type="molecule type" value="Genomic_DNA"/>
</dbReference>
<protein>
    <submittedName>
        <fullName evidence="2">Uncharacterized protein</fullName>
    </submittedName>
</protein>
<reference evidence="3" key="1">
    <citation type="submission" date="2018-06" db="EMBL/GenBank/DDBJ databases">
        <authorList>
            <consortium name="Pathogen Informatics"/>
        </authorList>
    </citation>
    <scope>NUCLEOTIDE SEQUENCE [LARGE SCALE GENOMIC DNA]</scope>
    <source>
        <strain evidence="3">NCTC10135</strain>
    </source>
</reference>
<keyword evidence="1" id="KW-0812">Transmembrane</keyword>
<keyword evidence="1" id="KW-1133">Transmembrane helix</keyword>
<name>A0A3B0P1C3_9BACT</name>
<proteinExistence type="predicted"/>
<dbReference type="AlphaFoldDB" id="A0A3B0P1C3"/>
<accession>A0A3B0P1C3</accession>
<organism evidence="2 3">
    <name type="scientific">Metamycoplasma alkalescens</name>
    <dbReference type="NCBI Taxonomy" id="45363"/>
    <lineage>
        <taxon>Bacteria</taxon>
        <taxon>Bacillati</taxon>
        <taxon>Mycoplasmatota</taxon>
        <taxon>Mycoplasmoidales</taxon>
        <taxon>Metamycoplasmataceae</taxon>
        <taxon>Metamycoplasma</taxon>
    </lineage>
</organism>
<dbReference type="KEGG" id="mala:NCTC10135_01287"/>
<feature type="transmembrane region" description="Helical" evidence="1">
    <location>
        <begin position="12"/>
        <end position="32"/>
    </location>
</feature>
<sequence length="85" mass="9493">MIVFISEVIKPLVFLNLIYRFPAVILSIILFFGRSCQSLLLKLYSKSLSSVFTSIFPSPRTLTSAFGSLISVLNLKVLLPDKVNL</sequence>
<gene>
    <name evidence="2" type="ORF">NCTC10135_01287</name>
</gene>
<evidence type="ECO:0000313" key="3">
    <source>
        <dbReference type="Proteomes" id="UP000259864"/>
    </source>
</evidence>
<evidence type="ECO:0000313" key="2">
    <source>
        <dbReference type="EMBL" id="SYV90762.1"/>
    </source>
</evidence>
<evidence type="ECO:0000256" key="1">
    <source>
        <dbReference type="SAM" id="Phobius"/>
    </source>
</evidence>
<keyword evidence="1" id="KW-0472">Membrane</keyword>
<dbReference type="Proteomes" id="UP000259864">
    <property type="component" value="Chromosome 1"/>
</dbReference>